<dbReference type="InterPro" id="IPR042099">
    <property type="entry name" value="ANL_N_sf"/>
</dbReference>
<accession>A0A2N3WR42</accession>
<dbReference type="OrthoDB" id="9803968at2"/>
<dbReference type="PANTHER" id="PTHR43201:SF5">
    <property type="entry name" value="MEDIUM-CHAIN ACYL-COA LIGASE ACSF2, MITOCHONDRIAL"/>
    <property type="match status" value="1"/>
</dbReference>
<dbReference type="PANTHER" id="PTHR43201">
    <property type="entry name" value="ACYL-COA SYNTHETASE"/>
    <property type="match status" value="1"/>
</dbReference>
<evidence type="ECO:0000256" key="1">
    <source>
        <dbReference type="ARBA" id="ARBA00006432"/>
    </source>
</evidence>
<feature type="domain" description="AMP-dependent synthetase/ligase" evidence="3">
    <location>
        <begin position="46"/>
        <end position="403"/>
    </location>
</feature>
<dbReference type="InterPro" id="IPR025110">
    <property type="entry name" value="AMP-bd_C"/>
</dbReference>
<proteinExistence type="inferred from homology"/>
<reference evidence="5 6" key="1">
    <citation type="submission" date="2017-12" db="EMBL/GenBank/DDBJ databases">
        <title>Sequencing the genomes of 1000 Actinobacteria strains.</title>
        <authorList>
            <person name="Klenk H.-P."/>
        </authorList>
    </citation>
    <scope>NUCLEOTIDE SEQUENCE [LARGE SCALE GENOMIC DNA]</scope>
    <source>
        <strain evidence="5 6">DSM 45165</strain>
    </source>
</reference>
<dbReference type="Gene3D" id="3.40.50.12780">
    <property type="entry name" value="N-terminal domain of ligase-like"/>
    <property type="match status" value="1"/>
</dbReference>
<dbReference type="InterPro" id="IPR020845">
    <property type="entry name" value="AMP-binding_CS"/>
</dbReference>
<name>A0A2N3WR42_9PSEU</name>
<dbReference type="GO" id="GO:0031956">
    <property type="term" value="F:medium-chain fatty acid-CoA ligase activity"/>
    <property type="evidence" value="ECO:0007669"/>
    <property type="project" value="TreeGrafter"/>
</dbReference>
<dbReference type="Pfam" id="PF13193">
    <property type="entry name" value="AMP-binding_C"/>
    <property type="match status" value="1"/>
</dbReference>
<dbReference type="Proteomes" id="UP000233750">
    <property type="component" value="Unassembled WGS sequence"/>
</dbReference>
<keyword evidence="2 5" id="KW-0436">Ligase</keyword>
<evidence type="ECO:0000256" key="2">
    <source>
        <dbReference type="ARBA" id="ARBA00022598"/>
    </source>
</evidence>
<gene>
    <name evidence="5" type="ORF">ATK30_7261</name>
</gene>
<dbReference type="EMBL" id="PJMY01000003">
    <property type="protein sequence ID" value="PKV96320.1"/>
    <property type="molecule type" value="Genomic_DNA"/>
</dbReference>
<evidence type="ECO:0000313" key="6">
    <source>
        <dbReference type="Proteomes" id="UP000233750"/>
    </source>
</evidence>
<evidence type="ECO:0000313" key="5">
    <source>
        <dbReference type="EMBL" id="PKV96320.1"/>
    </source>
</evidence>
<evidence type="ECO:0000259" key="3">
    <source>
        <dbReference type="Pfam" id="PF00501"/>
    </source>
</evidence>
<dbReference type="AlphaFoldDB" id="A0A2N3WR42"/>
<dbReference type="InterPro" id="IPR045851">
    <property type="entry name" value="AMP-bd_C_sf"/>
</dbReference>
<dbReference type="Pfam" id="PF00501">
    <property type="entry name" value="AMP-binding"/>
    <property type="match status" value="1"/>
</dbReference>
<dbReference type="PROSITE" id="PS00455">
    <property type="entry name" value="AMP_BINDING"/>
    <property type="match status" value="1"/>
</dbReference>
<keyword evidence="6" id="KW-1185">Reference proteome</keyword>
<evidence type="ECO:0000259" key="4">
    <source>
        <dbReference type="Pfam" id="PF13193"/>
    </source>
</evidence>
<comment type="similarity">
    <text evidence="1">Belongs to the ATP-dependent AMP-binding enzyme family.</text>
</comment>
<sequence>MTDRDDIIARLTAPGAEFEIRSEPAAGRPATVFARRHRCLTELLEASRAFGDREYLVTVDSRLTFAQHYDQVAALAAVLRVEYGVGRGDRVALCAANCPEWIVGFWAAVSLGAIAVGLNSMWVAPEVAHGLDLTTPKVVLTDAARKPLVADRCPVLEFGSPEYRDLLDRRAGTQLKPVPVDEDDPAVVLFTSGTSGRPKGATHSHRNVLAAVWFHLFNDALAAEFGHPARDRRFLLATPLFHIAALHNLAVVRLAVGDTAVLYQGKFDIHRVLDLVHNERITNWGAVPTMLSRLVEADLSGYDLSTLTSVSVSSAPSTVELKDQLRDALPSAAASLSTNYGLTESSTAATLATPAEVLADPDTAGRPVPNMEVQIRDTEGRPVPDGTDGEIYLRGPQVMLGYFNDPAATEAAFTEDGWFRTGDLGQLRDGALFVLSRRSDLILRGAENIYPAEVEEQLAGHPAVAECIVAGLPDADYGQIVAAKVVVRAGSEVDADELRGYLGERLARYKVPTAWFLTRDPLPRNATGKVVRRLVRWEQGPGC</sequence>
<dbReference type="InterPro" id="IPR000873">
    <property type="entry name" value="AMP-dep_synth/lig_dom"/>
</dbReference>
<protein>
    <submittedName>
        <fullName evidence="5">Acyl-CoA synthetase (AMP-forming)/AMP-acid ligase II</fullName>
    </submittedName>
</protein>
<comment type="caution">
    <text evidence="5">The sequence shown here is derived from an EMBL/GenBank/DDBJ whole genome shotgun (WGS) entry which is preliminary data.</text>
</comment>
<dbReference type="GO" id="GO:0006631">
    <property type="term" value="P:fatty acid metabolic process"/>
    <property type="evidence" value="ECO:0007669"/>
    <property type="project" value="TreeGrafter"/>
</dbReference>
<dbReference type="RefSeq" id="WP_101439201.1">
    <property type="nucleotide sequence ID" value="NZ_PJMY01000003.1"/>
</dbReference>
<organism evidence="5 6">
    <name type="scientific">Amycolatopsis echigonensis</name>
    <dbReference type="NCBI Taxonomy" id="2576905"/>
    <lineage>
        <taxon>Bacteria</taxon>
        <taxon>Bacillati</taxon>
        <taxon>Actinomycetota</taxon>
        <taxon>Actinomycetes</taxon>
        <taxon>Pseudonocardiales</taxon>
        <taxon>Pseudonocardiaceae</taxon>
        <taxon>Amycolatopsis</taxon>
    </lineage>
</organism>
<dbReference type="Gene3D" id="3.30.300.30">
    <property type="match status" value="1"/>
</dbReference>
<dbReference type="SUPFAM" id="SSF56801">
    <property type="entry name" value="Acetyl-CoA synthetase-like"/>
    <property type="match status" value="1"/>
</dbReference>
<feature type="domain" description="AMP-binding enzyme C-terminal" evidence="4">
    <location>
        <begin position="453"/>
        <end position="529"/>
    </location>
</feature>